<keyword evidence="1" id="KW-0812">Transmembrane</keyword>
<sequence>MLLRWGGESLIGKVFAHILNYCYPSTFSGLETPQKRLFYLMGKLFRLTTIRERRVLTPVGWVTLSMAFGFVLVLIILFVHPFLAPTKPVGGDVLVVDVLNWFSDYDLKKVKEQFEKGRYKLLITVGKKYGVGHPLAHYKSVADGAALRLYAQGVLPGKIIAVPITVYPRTDRTYYKALVVKKRLDKMGFIQASIDVASIGVHARRSWVLFKKAFPLIDVGVISIRPNSYDTSRWWLYSAGVRNVISESIAYIYARFIFSPPIK</sequence>
<proteinExistence type="predicted"/>
<feature type="transmembrane region" description="Helical" evidence="1">
    <location>
        <begin position="55"/>
        <end position="79"/>
    </location>
</feature>
<accession>A0A381ZSW0</accession>
<evidence type="ECO:0000256" key="1">
    <source>
        <dbReference type="SAM" id="Phobius"/>
    </source>
</evidence>
<evidence type="ECO:0008006" key="3">
    <source>
        <dbReference type="Google" id="ProtNLM"/>
    </source>
</evidence>
<organism evidence="2">
    <name type="scientific">marine metagenome</name>
    <dbReference type="NCBI Taxonomy" id="408172"/>
    <lineage>
        <taxon>unclassified sequences</taxon>
        <taxon>metagenomes</taxon>
        <taxon>ecological metagenomes</taxon>
    </lineage>
</organism>
<dbReference type="EMBL" id="UINC01022387">
    <property type="protein sequence ID" value="SVA91887.1"/>
    <property type="molecule type" value="Genomic_DNA"/>
</dbReference>
<keyword evidence="1" id="KW-1133">Transmembrane helix</keyword>
<reference evidence="2" key="1">
    <citation type="submission" date="2018-05" db="EMBL/GenBank/DDBJ databases">
        <authorList>
            <person name="Lanie J.A."/>
            <person name="Ng W.-L."/>
            <person name="Kazmierczak K.M."/>
            <person name="Andrzejewski T.M."/>
            <person name="Davidsen T.M."/>
            <person name="Wayne K.J."/>
            <person name="Tettelin H."/>
            <person name="Glass J.I."/>
            <person name="Rusch D."/>
            <person name="Podicherti R."/>
            <person name="Tsui H.-C.T."/>
            <person name="Winkler M.E."/>
        </authorList>
    </citation>
    <scope>NUCLEOTIDE SEQUENCE</scope>
</reference>
<keyword evidence="1" id="KW-0472">Membrane</keyword>
<dbReference type="AlphaFoldDB" id="A0A381ZSW0"/>
<gene>
    <name evidence="2" type="ORF">METZ01_LOCUS144741</name>
</gene>
<evidence type="ECO:0000313" key="2">
    <source>
        <dbReference type="EMBL" id="SVA91887.1"/>
    </source>
</evidence>
<protein>
    <recommendedName>
        <fullName evidence="3">DUF218 domain-containing protein</fullName>
    </recommendedName>
</protein>
<name>A0A381ZSW0_9ZZZZ</name>